<dbReference type="RefSeq" id="WP_222336452.1">
    <property type="nucleotide sequence ID" value="NZ_CP082204.1"/>
</dbReference>
<evidence type="ECO:0000313" key="2">
    <source>
        <dbReference type="Proteomes" id="UP001152875"/>
    </source>
</evidence>
<evidence type="ECO:0000313" key="1">
    <source>
        <dbReference type="EMBL" id="MDG4525904.1"/>
    </source>
</evidence>
<protein>
    <submittedName>
        <fullName evidence="1">Uncharacterized protein</fullName>
    </submittedName>
</protein>
<comment type="caution">
    <text evidence="1">The sequence shown here is derived from an EMBL/GenBank/DDBJ whole genome shotgun (WGS) entry which is preliminary data.</text>
</comment>
<sequence>MKFWDMMKKFLSVEEDDYIPQSQHALERELAYERYRVKEFKKLTELKKQECIGQARLIQELNRRIEYLEKVNRCQAEQLAEREV</sequence>
<name>A0A9X4MTU5_STRSU</name>
<reference evidence="1" key="1">
    <citation type="submission" date="2022-07" db="EMBL/GenBank/DDBJ databases">
        <title>Whole Genome Sequencing of Streptococcus suis.</title>
        <authorList>
            <person name="Dai X."/>
            <person name="Huang J."/>
            <person name="Wang L."/>
        </authorList>
    </citation>
    <scope>NUCLEOTIDE SEQUENCE</scope>
    <source>
        <strain evidence="1">XNB2</strain>
    </source>
</reference>
<gene>
    <name evidence="1" type="ORF">NOL13_00525</name>
</gene>
<proteinExistence type="predicted"/>
<organism evidence="1 2">
    <name type="scientific">Streptococcus suis</name>
    <dbReference type="NCBI Taxonomy" id="1307"/>
    <lineage>
        <taxon>Bacteria</taxon>
        <taxon>Bacillati</taxon>
        <taxon>Bacillota</taxon>
        <taxon>Bacilli</taxon>
        <taxon>Lactobacillales</taxon>
        <taxon>Streptococcaceae</taxon>
        <taxon>Streptococcus</taxon>
    </lineage>
</organism>
<accession>A0A9X4MTU5</accession>
<dbReference type="Proteomes" id="UP001152875">
    <property type="component" value="Unassembled WGS sequence"/>
</dbReference>
<dbReference type="EMBL" id="JANFMP010000001">
    <property type="protein sequence ID" value="MDG4525904.1"/>
    <property type="molecule type" value="Genomic_DNA"/>
</dbReference>
<dbReference type="AlphaFoldDB" id="A0A9X4MTU5"/>